<name>A0A917DGD2_9HYPH</name>
<reference evidence="2" key="2">
    <citation type="submission" date="2020-09" db="EMBL/GenBank/DDBJ databases">
        <authorList>
            <person name="Sun Q."/>
            <person name="Zhou Y."/>
        </authorList>
    </citation>
    <scope>NUCLEOTIDE SEQUENCE</scope>
    <source>
        <strain evidence="2">CGMCC 1.15493</strain>
    </source>
</reference>
<evidence type="ECO:0000313" key="3">
    <source>
        <dbReference type="Proteomes" id="UP000613160"/>
    </source>
</evidence>
<protein>
    <recommendedName>
        <fullName evidence="4">Transposase</fullName>
    </recommendedName>
</protein>
<comment type="caution">
    <text evidence="2">The sequence shown here is derived from an EMBL/GenBank/DDBJ whole genome shotgun (WGS) entry which is preliminary data.</text>
</comment>
<feature type="region of interest" description="Disordered" evidence="1">
    <location>
        <begin position="518"/>
        <end position="548"/>
    </location>
</feature>
<proteinExistence type="predicted"/>
<gene>
    <name evidence="2" type="ORF">GCM10011335_45830</name>
</gene>
<evidence type="ECO:0008006" key="4">
    <source>
        <dbReference type="Google" id="ProtNLM"/>
    </source>
</evidence>
<dbReference type="Proteomes" id="UP000613160">
    <property type="component" value="Unassembled WGS sequence"/>
</dbReference>
<dbReference type="AlphaFoldDB" id="A0A917DGD2"/>
<sequence length="548" mass="62048">MAEMGILWAAAQHFLYSQFLSGCEWAGDIAIKHYADYGLSAKQWEHCWRDLMGRVASQRECDKLNTENLQKRVTSKRKAILASEKRLVKADKFMLAQEELQAKTDLAIAAGKKPPKKQFDSVMYERSARIFANTPFYLHKHKRKLDALVFVLEASRLPRTLCFGGRKLLNEQHHLEENGHKDHAEWKEKWIDARNGQFFIEGDAAYASGNQFVRLTQGEDGTFNVEIRLPERLQHLAETHGKSGGTIQHAIHFQGLKFEHGADEIRRALHWKLPISWRLMRDGDSWRIFAMITREYAEQEKFGGYRYSSGAVGVDVNVGHVSVTHVDRHGNPVETWNIPLNCYGKTQAQREDAVRKAAFAVVMIAVRLDLPIVSELLDFKDKKAQLRDSHGPRYARVLSSFAYSAFDAALSSACVRHSIHLRRVNPAYTSVIGDISYARRYGYSVHAAAGCVIARRAMRFSERLPSQVRLYRPRHADQVTLDHHEWNGPTPRKGSTQVGHVWSAWRIVARKRRAVLAGPSGPLPKGVRPFDSTLGSPTPSAKARRGGG</sequence>
<dbReference type="EMBL" id="BMJJ01000014">
    <property type="protein sequence ID" value="GGD37974.1"/>
    <property type="molecule type" value="Genomic_DNA"/>
</dbReference>
<evidence type="ECO:0000256" key="1">
    <source>
        <dbReference type="SAM" id="MobiDB-lite"/>
    </source>
</evidence>
<reference evidence="2" key="1">
    <citation type="journal article" date="2014" name="Int. J. Syst. Evol. Microbiol.">
        <title>Complete genome sequence of Corynebacterium casei LMG S-19264T (=DSM 44701T), isolated from a smear-ripened cheese.</title>
        <authorList>
            <consortium name="US DOE Joint Genome Institute (JGI-PGF)"/>
            <person name="Walter F."/>
            <person name="Albersmeier A."/>
            <person name="Kalinowski J."/>
            <person name="Ruckert C."/>
        </authorList>
    </citation>
    <scope>NUCLEOTIDE SEQUENCE</scope>
    <source>
        <strain evidence="2">CGMCC 1.15493</strain>
    </source>
</reference>
<evidence type="ECO:0000313" key="2">
    <source>
        <dbReference type="EMBL" id="GGD37974.1"/>
    </source>
</evidence>
<keyword evidence="3" id="KW-1185">Reference proteome</keyword>
<organism evidence="2 3">
    <name type="scientific">Aureimonas glaciei</name>
    <dbReference type="NCBI Taxonomy" id="1776957"/>
    <lineage>
        <taxon>Bacteria</taxon>
        <taxon>Pseudomonadati</taxon>
        <taxon>Pseudomonadota</taxon>
        <taxon>Alphaproteobacteria</taxon>
        <taxon>Hyphomicrobiales</taxon>
        <taxon>Aurantimonadaceae</taxon>
        <taxon>Aureimonas</taxon>
    </lineage>
</organism>
<accession>A0A917DGD2</accession>